<keyword evidence="2" id="KW-1185">Reference proteome</keyword>
<feature type="non-terminal residue" evidence="1">
    <location>
        <position position="230"/>
    </location>
</feature>
<dbReference type="Proteomes" id="UP000789508">
    <property type="component" value="Unassembled WGS sequence"/>
</dbReference>
<gene>
    <name evidence="1" type="ORF">ALEPTO_LOCUS13684</name>
</gene>
<reference evidence="1" key="1">
    <citation type="submission" date="2021-06" db="EMBL/GenBank/DDBJ databases">
        <authorList>
            <person name="Kallberg Y."/>
            <person name="Tangrot J."/>
            <person name="Rosling A."/>
        </authorList>
    </citation>
    <scope>NUCLEOTIDE SEQUENCE</scope>
    <source>
        <strain evidence="1">FL130A</strain>
    </source>
</reference>
<sequence length="230" mass="26605">HREDRLTKSEEIVTQQTTPLDNIELQPVQELPIHEEGFLDLDVEVPWPVRFPYNEEHRVIWQNGIQTAKNMFKVDGAEYAFSTWFTEAKEIDLASVILGVENEDEAMQEVYLQCLYRNYLEEEEINEIIKLAVDAYRASDKESKAWLEHVEQEIESKKFEAGMTEKRAQEILNAIDNGEFLIRPIRESKKAGGKYVGGGPNVILTKKTKPGFWVGIDEKFLVREVSEQSE</sequence>
<dbReference type="OrthoDB" id="2445490at2759"/>
<organism evidence="1 2">
    <name type="scientific">Ambispora leptoticha</name>
    <dbReference type="NCBI Taxonomy" id="144679"/>
    <lineage>
        <taxon>Eukaryota</taxon>
        <taxon>Fungi</taxon>
        <taxon>Fungi incertae sedis</taxon>
        <taxon>Mucoromycota</taxon>
        <taxon>Glomeromycotina</taxon>
        <taxon>Glomeromycetes</taxon>
        <taxon>Archaeosporales</taxon>
        <taxon>Ambisporaceae</taxon>
        <taxon>Ambispora</taxon>
    </lineage>
</organism>
<comment type="caution">
    <text evidence="1">The sequence shown here is derived from an EMBL/GenBank/DDBJ whole genome shotgun (WGS) entry which is preliminary data.</text>
</comment>
<name>A0A9N9J652_9GLOM</name>
<feature type="non-terminal residue" evidence="1">
    <location>
        <position position="1"/>
    </location>
</feature>
<dbReference type="AlphaFoldDB" id="A0A9N9J652"/>
<evidence type="ECO:0000313" key="1">
    <source>
        <dbReference type="EMBL" id="CAG8761318.1"/>
    </source>
</evidence>
<proteinExistence type="predicted"/>
<dbReference type="EMBL" id="CAJVPS010046500">
    <property type="protein sequence ID" value="CAG8761318.1"/>
    <property type="molecule type" value="Genomic_DNA"/>
</dbReference>
<protein>
    <submittedName>
        <fullName evidence="1">14158_t:CDS:1</fullName>
    </submittedName>
</protein>
<evidence type="ECO:0000313" key="2">
    <source>
        <dbReference type="Proteomes" id="UP000789508"/>
    </source>
</evidence>
<accession>A0A9N9J652</accession>